<protein>
    <recommendedName>
        <fullName evidence="3">HNH endonuclease</fullName>
    </recommendedName>
</protein>
<dbReference type="Proteomes" id="UP000502677">
    <property type="component" value="Chromosome"/>
</dbReference>
<organism evidence="1 2">
    <name type="scientific">Leucobacter viscericola</name>
    <dbReference type="NCBI Taxonomy" id="2714935"/>
    <lineage>
        <taxon>Bacteria</taxon>
        <taxon>Bacillati</taxon>
        <taxon>Actinomycetota</taxon>
        <taxon>Actinomycetes</taxon>
        <taxon>Micrococcales</taxon>
        <taxon>Microbacteriaceae</taxon>
        <taxon>Leucobacter</taxon>
    </lineage>
</organism>
<keyword evidence="2" id="KW-1185">Reference proteome</keyword>
<proteinExistence type="predicted"/>
<dbReference type="EMBL" id="CP049863">
    <property type="protein sequence ID" value="QIK63756.1"/>
    <property type="molecule type" value="Genomic_DNA"/>
</dbReference>
<dbReference type="RefSeq" id="WP_166292098.1">
    <property type="nucleotide sequence ID" value="NZ_CP049863.1"/>
</dbReference>
<accession>A0A6G7XH06</accession>
<reference evidence="1 2" key="1">
    <citation type="submission" date="2020-03" db="EMBL/GenBank/DDBJ databases">
        <title>Leucobacter sp. nov., isolated from beetles.</title>
        <authorList>
            <person name="Hyun D.-W."/>
            <person name="Bae J.-W."/>
        </authorList>
    </citation>
    <scope>NUCLEOTIDE SEQUENCE [LARGE SCALE GENOMIC DNA]</scope>
    <source>
        <strain evidence="1 2">HDW9C</strain>
    </source>
</reference>
<name>A0A6G7XH06_9MICO</name>
<evidence type="ECO:0000313" key="2">
    <source>
        <dbReference type="Proteomes" id="UP000502677"/>
    </source>
</evidence>
<dbReference type="AlphaFoldDB" id="A0A6G7XH06"/>
<evidence type="ECO:0000313" key="1">
    <source>
        <dbReference type="EMBL" id="QIK63756.1"/>
    </source>
</evidence>
<sequence>MTLVALQPAANSASRKHFADTIESSVQIEMANRFLPSETVEELQTTHPSGELRLWGAKPGESSQQVAKWSRLRAGDYMAFAAGGKLFAGAVITNVFRSAEFARQIWGDTTTANGHTQTWELMFAVAQIEALDVPYSTLNPLIERSPRANVQEFAVLSEKQSASLLRYLNREESSYEEASIADSLQSLTLDLDETDRAVIAKRRLEQSTLKATLLGRASLAGCDLCGEIIPVEFLTAAHIKRRSLCSEIERRQLTAVAMLNCRFGCDELYGKGYVGVDASGKVRVSDLLPAGAARNYAIERLAGNDCTAWNTREETRTFYNFHWERDFRRQVVV</sequence>
<dbReference type="KEGG" id="lvi:G7068_11575"/>
<gene>
    <name evidence="1" type="ORF">G7068_11575</name>
</gene>
<evidence type="ECO:0008006" key="3">
    <source>
        <dbReference type="Google" id="ProtNLM"/>
    </source>
</evidence>